<keyword evidence="2" id="KW-0812">Transmembrane</keyword>
<dbReference type="NCBIfam" id="TIGR02532">
    <property type="entry name" value="IV_pilin_GFxxxE"/>
    <property type="match status" value="1"/>
</dbReference>
<feature type="transmembrane region" description="Helical" evidence="2">
    <location>
        <begin position="20"/>
        <end position="41"/>
    </location>
</feature>
<proteinExistence type="predicted"/>
<protein>
    <submittedName>
        <fullName evidence="3">Prepilin-type N-terminal cleavage/methylation domain-containing protein</fullName>
    </submittedName>
</protein>
<keyword evidence="2" id="KW-1133">Transmembrane helix</keyword>
<dbReference type="SUPFAM" id="SSF54523">
    <property type="entry name" value="Pili subunits"/>
    <property type="match status" value="1"/>
</dbReference>
<comment type="caution">
    <text evidence="3">The sequence shown here is derived from an EMBL/GenBank/DDBJ whole genome shotgun (WGS) entry which is preliminary data.</text>
</comment>
<evidence type="ECO:0000313" key="4">
    <source>
        <dbReference type="Proteomes" id="UP000536179"/>
    </source>
</evidence>
<feature type="region of interest" description="Disordered" evidence="1">
    <location>
        <begin position="104"/>
        <end position="125"/>
    </location>
</feature>
<evidence type="ECO:0000256" key="1">
    <source>
        <dbReference type="SAM" id="MobiDB-lite"/>
    </source>
</evidence>
<dbReference type="Proteomes" id="UP000536179">
    <property type="component" value="Unassembled WGS sequence"/>
</dbReference>
<dbReference type="InterPro" id="IPR045584">
    <property type="entry name" value="Pilin-like"/>
</dbReference>
<organism evidence="3 4">
    <name type="scientific">Aporhodopirellula rubra</name>
    <dbReference type="NCBI Taxonomy" id="980271"/>
    <lineage>
        <taxon>Bacteria</taxon>
        <taxon>Pseudomonadati</taxon>
        <taxon>Planctomycetota</taxon>
        <taxon>Planctomycetia</taxon>
        <taxon>Pirellulales</taxon>
        <taxon>Pirellulaceae</taxon>
        <taxon>Aporhodopirellula</taxon>
    </lineage>
</organism>
<keyword evidence="2" id="KW-0472">Membrane</keyword>
<dbReference type="EMBL" id="JACHXU010000001">
    <property type="protein sequence ID" value="MBB3204708.1"/>
    <property type="molecule type" value="Genomic_DNA"/>
</dbReference>
<evidence type="ECO:0000256" key="2">
    <source>
        <dbReference type="SAM" id="Phobius"/>
    </source>
</evidence>
<reference evidence="3 4" key="1">
    <citation type="submission" date="2020-08" db="EMBL/GenBank/DDBJ databases">
        <title>Genomic Encyclopedia of Type Strains, Phase III (KMG-III): the genomes of soil and plant-associated and newly described type strains.</title>
        <authorList>
            <person name="Whitman W."/>
        </authorList>
    </citation>
    <scope>NUCLEOTIDE SEQUENCE [LARGE SCALE GENOMIC DNA]</scope>
    <source>
        <strain evidence="3 4">CECT 8075</strain>
    </source>
</reference>
<accession>A0A7W5DUC3</accession>
<keyword evidence="4" id="KW-1185">Reference proteome</keyword>
<dbReference type="Pfam" id="PF07963">
    <property type="entry name" value="N_methyl"/>
    <property type="match status" value="1"/>
</dbReference>
<evidence type="ECO:0000313" key="3">
    <source>
        <dbReference type="EMBL" id="MBB3204708.1"/>
    </source>
</evidence>
<dbReference type="RefSeq" id="WP_184301085.1">
    <property type="nucleotide sequence ID" value="NZ_JACHXU010000001.1"/>
</dbReference>
<dbReference type="AlphaFoldDB" id="A0A7W5DUC3"/>
<sequence length="342" mass="36379">MPIHSSRPRSTSGFTLLEMLLTLALCVVLMTLVSSAMTFYVREMASAETMYRQSQVASAVLQMIEDDLRMTLTTRPVDTSPLSDVLASASAPLSALGITGGEDSGGFGDEALPEDPESAGTDLSSDPLMDETADAELLDSSLGGTVLQSPGLIGNSLQLQVDVSRLPRLEQSVIDPSLAVTGGKLLDRPSDIKTISYFVQAEGSGTTLDAVEELAIANGLPSVGTNGGGLVRRELDRTINTYASTTGGLSRLGSVGELIAPEVTAIEFEYFDGVNWLTYYSSDEMGYLPPAVRVTLQIDGDAADDETEIETSRTFTHVIYLPMSHPEDAESEEDEFASDSTL</sequence>
<name>A0A7W5DUC3_9BACT</name>
<dbReference type="InterPro" id="IPR012902">
    <property type="entry name" value="N_methyl_site"/>
</dbReference>
<gene>
    <name evidence="3" type="ORF">FHS27_000472</name>
</gene>